<dbReference type="GeneID" id="42001717"/>
<evidence type="ECO:0000313" key="2">
    <source>
        <dbReference type="EMBL" id="TPX37532.1"/>
    </source>
</evidence>
<dbReference type="InterPro" id="IPR036291">
    <property type="entry name" value="NAD(P)-bd_dom_sf"/>
</dbReference>
<accession>A0A507CD40</accession>
<proteinExistence type="predicted"/>
<sequence>MKLAVFGGTAGVGLEVVQQALEAGHSVNVLARSPEKLSHLLPADGKLTIITGDVLKDFDAVKHTVEGADAVIVSLGNRPVADTEMQGKTCSIGQEKINEAMIATGVKRVLVVTSMGVGDSIKDVTYMASVFITTVLAKAIADKEIQEASVRSSGLDYTILRPTGLASKPKTGGKYLFAEHIYGPTIARADVAEICLKMISSAEYVGRTFGCVGA</sequence>
<keyword evidence="3" id="KW-1185">Reference proteome</keyword>
<dbReference type="OrthoDB" id="63935at2759"/>
<reference evidence="2 3" key="1">
    <citation type="journal article" date="2019" name="Sci. Rep.">
        <title>Comparative genomics of chytrid fungi reveal insights into the obligate biotrophic and pathogenic lifestyle of Synchytrium endobioticum.</title>
        <authorList>
            <person name="van de Vossenberg B.T.L.H."/>
            <person name="Warris S."/>
            <person name="Nguyen H.D.T."/>
            <person name="van Gent-Pelzer M.P.E."/>
            <person name="Joly D.L."/>
            <person name="van de Geest H.C."/>
            <person name="Bonants P.J.M."/>
            <person name="Smith D.S."/>
            <person name="Levesque C.A."/>
            <person name="van der Lee T.A.J."/>
        </authorList>
    </citation>
    <scope>NUCLEOTIDE SEQUENCE [LARGE SCALE GENOMIC DNA]</scope>
    <source>
        <strain evidence="2 3">JEL517</strain>
    </source>
</reference>
<dbReference type="PANTHER" id="PTHR15020">
    <property type="entry name" value="FLAVIN REDUCTASE-RELATED"/>
    <property type="match status" value="1"/>
</dbReference>
<dbReference type="Proteomes" id="UP000319731">
    <property type="component" value="Unassembled WGS sequence"/>
</dbReference>
<evidence type="ECO:0000259" key="1">
    <source>
        <dbReference type="Pfam" id="PF13460"/>
    </source>
</evidence>
<organism evidence="2 3">
    <name type="scientific">Synchytrium microbalum</name>
    <dbReference type="NCBI Taxonomy" id="1806994"/>
    <lineage>
        <taxon>Eukaryota</taxon>
        <taxon>Fungi</taxon>
        <taxon>Fungi incertae sedis</taxon>
        <taxon>Chytridiomycota</taxon>
        <taxon>Chytridiomycota incertae sedis</taxon>
        <taxon>Chytridiomycetes</taxon>
        <taxon>Synchytriales</taxon>
        <taxon>Synchytriaceae</taxon>
        <taxon>Synchytrium</taxon>
    </lineage>
</organism>
<dbReference type="InterPro" id="IPR016040">
    <property type="entry name" value="NAD(P)-bd_dom"/>
</dbReference>
<dbReference type="Pfam" id="PF13460">
    <property type="entry name" value="NAD_binding_10"/>
    <property type="match status" value="1"/>
</dbReference>
<name>A0A507CD40_9FUNG</name>
<comment type="caution">
    <text evidence="2">The sequence shown here is derived from an EMBL/GenBank/DDBJ whole genome shotgun (WGS) entry which is preliminary data.</text>
</comment>
<dbReference type="EMBL" id="QEAO01000002">
    <property type="protein sequence ID" value="TPX37532.1"/>
    <property type="molecule type" value="Genomic_DNA"/>
</dbReference>
<dbReference type="RefSeq" id="XP_031027443.1">
    <property type="nucleotide sequence ID" value="XM_031166420.1"/>
</dbReference>
<feature type="domain" description="NAD(P)-binding" evidence="1">
    <location>
        <begin position="7"/>
        <end position="200"/>
    </location>
</feature>
<dbReference type="Gene3D" id="3.40.50.720">
    <property type="entry name" value="NAD(P)-binding Rossmann-like Domain"/>
    <property type="match status" value="1"/>
</dbReference>
<dbReference type="SUPFAM" id="SSF51735">
    <property type="entry name" value="NAD(P)-binding Rossmann-fold domains"/>
    <property type="match status" value="1"/>
</dbReference>
<gene>
    <name evidence="2" type="ORF">SmJEL517_g00491</name>
</gene>
<dbReference type="AlphaFoldDB" id="A0A507CD40"/>
<dbReference type="PANTHER" id="PTHR15020:SF45">
    <property type="entry name" value="NAD(P)-BINDING DOMAIN-CONTAINING PROTEIN"/>
    <property type="match status" value="1"/>
</dbReference>
<evidence type="ECO:0000313" key="3">
    <source>
        <dbReference type="Proteomes" id="UP000319731"/>
    </source>
</evidence>
<protein>
    <recommendedName>
        <fullName evidence="1">NAD(P)-binding domain-containing protein</fullName>
    </recommendedName>
</protein>